<evidence type="ECO:0000259" key="4">
    <source>
        <dbReference type="SMART" id="SM00244"/>
    </source>
</evidence>
<feature type="domain" description="Band 7" evidence="4">
    <location>
        <begin position="37"/>
        <end position="203"/>
    </location>
</feature>
<dbReference type="SMART" id="SM00244">
    <property type="entry name" value="PHB"/>
    <property type="match status" value="1"/>
</dbReference>
<name>A0A161LUA5_9ACTN</name>
<feature type="transmembrane region" description="Helical" evidence="3">
    <location>
        <begin position="20"/>
        <end position="42"/>
    </location>
</feature>
<evidence type="ECO:0000256" key="1">
    <source>
        <dbReference type="ARBA" id="ARBA00008164"/>
    </source>
</evidence>
<dbReference type="PRINTS" id="PR00721">
    <property type="entry name" value="STOMATIN"/>
</dbReference>
<dbReference type="InterPro" id="IPR001107">
    <property type="entry name" value="Band_7"/>
</dbReference>
<organism evidence="5 6">
    <name type="scientific">Planomonospora sphaerica</name>
    <dbReference type="NCBI Taxonomy" id="161355"/>
    <lineage>
        <taxon>Bacteria</taxon>
        <taxon>Bacillati</taxon>
        <taxon>Actinomycetota</taxon>
        <taxon>Actinomycetes</taxon>
        <taxon>Streptosporangiales</taxon>
        <taxon>Streptosporangiaceae</taxon>
        <taxon>Planomonospora</taxon>
    </lineage>
</organism>
<dbReference type="EMBL" id="BDCX01000002">
    <property type="protein sequence ID" value="GAT65091.1"/>
    <property type="molecule type" value="Genomic_DNA"/>
</dbReference>
<keyword evidence="3" id="KW-1133">Transmembrane helix</keyword>
<dbReference type="Proteomes" id="UP000077701">
    <property type="component" value="Unassembled WGS sequence"/>
</dbReference>
<reference evidence="6" key="2">
    <citation type="submission" date="2016-04" db="EMBL/GenBank/DDBJ databases">
        <title>Planomonospora sphaerica JCM9374 whole genome shotgun sequence.</title>
        <authorList>
            <person name="Suzuki T."/>
            <person name="Dohra H."/>
            <person name="Kodani S."/>
        </authorList>
    </citation>
    <scope>NUCLEOTIDE SEQUENCE [LARGE SCALE GENOMIC DNA]</scope>
    <source>
        <strain evidence="6">JCM 9374</strain>
    </source>
</reference>
<dbReference type="AlphaFoldDB" id="A0A161LUA5"/>
<keyword evidence="3" id="KW-0472">Membrane</keyword>
<accession>A0A161LUA5</accession>
<feature type="compositionally biased region" description="Low complexity" evidence="2">
    <location>
        <begin position="199"/>
        <end position="213"/>
    </location>
</feature>
<dbReference type="GO" id="GO:0005886">
    <property type="term" value="C:plasma membrane"/>
    <property type="evidence" value="ECO:0007669"/>
    <property type="project" value="InterPro"/>
</dbReference>
<sequence>MTVLGNGPQAGLAVEALPAWIVAGTVALGALAALAACSVRLVRPGERLVVFRLGRPAGVRGPGIVLVLPLLERGVQVPLRPVRIDLLWVEATTRDGVAVTVNGAVLAAVRDPVRHCLAGDSPLSAVTVAAEDEVRRHVAGRDLAELYAPPGGELREPASRITGRTREQGVEVTRVELGRIEVPLSTGLIRWAEGFSARTRPAARGRPSTARTRPAARSRPVRTRQERSRADRVLHPRP</sequence>
<evidence type="ECO:0000313" key="5">
    <source>
        <dbReference type="EMBL" id="GAT65091.1"/>
    </source>
</evidence>
<gene>
    <name evidence="5" type="ORF">PS9374_00723</name>
</gene>
<comment type="caution">
    <text evidence="5">The sequence shown here is derived from an EMBL/GenBank/DDBJ whole genome shotgun (WGS) entry which is preliminary data.</text>
</comment>
<dbReference type="SUPFAM" id="SSF117892">
    <property type="entry name" value="Band 7/SPFH domain"/>
    <property type="match status" value="1"/>
</dbReference>
<proteinExistence type="inferred from homology"/>
<evidence type="ECO:0000256" key="3">
    <source>
        <dbReference type="SAM" id="Phobius"/>
    </source>
</evidence>
<dbReference type="Pfam" id="PF01145">
    <property type="entry name" value="Band_7"/>
    <property type="match status" value="1"/>
</dbReference>
<dbReference type="Gene3D" id="3.30.479.30">
    <property type="entry name" value="Band 7 domain"/>
    <property type="match status" value="1"/>
</dbReference>
<reference evidence="5 6" key="1">
    <citation type="journal article" date="2016" name="Genome Announc.">
        <title>Draft Genome Sequence of Planomonospora sphaerica JCM9374, a Rare Actinomycete.</title>
        <authorList>
            <person name="Dohra H."/>
            <person name="Suzuki T."/>
            <person name="Inoue Y."/>
            <person name="Kodani S."/>
        </authorList>
    </citation>
    <scope>NUCLEOTIDE SEQUENCE [LARGE SCALE GENOMIC DNA]</scope>
    <source>
        <strain evidence="5 6">JCM 9374</strain>
    </source>
</reference>
<feature type="region of interest" description="Disordered" evidence="2">
    <location>
        <begin position="199"/>
        <end position="238"/>
    </location>
</feature>
<evidence type="ECO:0000256" key="2">
    <source>
        <dbReference type="SAM" id="MobiDB-lite"/>
    </source>
</evidence>
<keyword evidence="6" id="KW-1185">Reference proteome</keyword>
<comment type="similarity">
    <text evidence="1">Belongs to the band 7/mec-2 family.</text>
</comment>
<dbReference type="InterPro" id="IPR001972">
    <property type="entry name" value="Stomatin_HflK_fam"/>
</dbReference>
<dbReference type="PANTHER" id="PTHR10264">
    <property type="entry name" value="BAND 7 PROTEIN-RELATED"/>
    <property type="match status" value="1"/>
</dbReference>
<dbReference type="InterPro" id="IPR043202">
    <property type="entry name" value="Band-7_stomatin-like"/>
</dbReference>
<evidence type="ECO:0000313" key="6">
    <source>
        <dbReference type="Proteomes" id="UP000077701"/>
    </source>
</evidence>
<protein>
    <submittedName>
        <fullName evidence="5">Membrane protein</fullName>
    </submittedName>
</protein>
<dbReference type="RefSeq" id="WP_068894506.1">
    <property type="nucleotide sequence ID" value="NZ_BDCX01000002.1"/>
</dbReference>
<feature type="compositionally biased region" description="Basic and acidic residues" evidence="2">
    <location>
        <begin position="223"/>
        <end position="238"/>
    </location>
</feature>
<keyword evidence="3" id="KW-0812">Transmembrane</keyword>
<dbReference type="STRING" id="161355.PS9374_00723"/>
<dbReference type="InterPro" id="IPR036013">
    <property type="entry name" value="Band_7/SPFH_dom_sf"/>
</dbReference>
<dbReference type="PANTHER" id="PTHR10264:SF19">
    <property type="entry name" value="AT06885P-RELATED"/>
    <property type="match status" value="1"/>
</dbReference>